<gene>
    <name evidence="1" type="ORF">DDR33_12195</name>
</gene>
<dbReference type="AlphaFoldDB" id="A0A2U2PG60"/>
<dbReference type="OrthoDB" id="978692at2"/>
<proteinExistence type="predicted"/>
<accession>A0A2U2PG60</accession>
<evidence type="ECO:0000313" key="1">
    <source>
        <dbReference type="EMBL" id="PWG80363.1"/>
    </source>
</evidence>
<evidence type="ECO:0000313" key="2">
    <source>
        <dbReference type="Proteomes" id="UP000245647"/>
    </source>
</evidence>
<protein>
    <recommendedName>
        <fullName evidence="3">Outer membrane protein beta-barrel domain-containing protein</fullName>
    </recommendedName>
</protein>
<name>A0A2U2PG60_9SPHI</name>
<evidence type="ECO:0008006" key="3">
    <source>
        <dbReference type="Google" id="ProtNLM"/>
    </source>
</evidence>
<dbReference type="Proteomes" id="UP000245647">
    <property type="component" value="Unassembled WGS sequence"/>
</dbReference>
<organism evidence="1 2">
    <name type="scientific">Pararcticibacter amylolyticus</name>
    <dbReference type="NCBI Taxonomy" id="2173175"/>
    <lineage>
        <taxon>Bacteria</taxon>
        <taxon>Pseudomonadati</taxon>
        <taxon>Bacteroidota</taxon>
        <taxon>Sphingobacteriia</taxon>
        <taxon>Sphingobacteriales</taxon>
        <taxon>Sphingobacteriaceae</taxon>
        <taxon>Pararcticibacter</taxon>
    </lineage>
</organism>
<comment type="caution">
    <text evidence="1">The sequence shown here is derived from an EMBL/GenBank/DDBJ whole genome shotgun (WGS) entry which is preliminary data.</text>
</comment>
<reference evidence="1 2" key="1">
    <citation type="submission" date="2018-04" db="EMBL/GenBank/DDBJ databases">
        <title>Pedobacter chongqingensis sp. nov., isolated from a rottenly hemp rope.</title>
        <authorList>
            <person name="Cai Y."/>
        </authorList>
    </citation>
    <scope>NUCLEOTIDE SEQUENCE [LARGE SCALE GENOMIC DNA]</scope>
    <source>
        <strain evidence="1 2">FJ4-8</strain>
    </source>
</reference>
<dbReference type="RefSeq" id="WP_109416070.1">
    <property type="nucleotide sequence ID" value="NZ_QEAS01000009.1"/>
</dbReference>
<dbReference type="EMBL" id="QEAS01000009">
    <property type="protein sequence ID" value="PWG80363.1"/>
    <property type="molecule type" value="Genomic_DNA"/>
</dbReference>
<sequence>MKIEYYQIRRTALIAVLTLSIAVLSCLRTFAQEHVEGKHEEDEEKGAHKITLGIGHAHVHEGIEQDEKKWLVMGSWALNYDYLFNSKWSLGLHNDLILEDFTVEKQSGEEENMTLERERPIATKLVASFKPGKHLSFMLGAGDEIAKGENYFLTTAGLEYGLHIPGGWEFGAELSYDVKWKAYDTWILGFGISKVIPGHRKHHNKG</sequence>
<keyword evidence="2" id="KW-1185">Reference proteome</keyword>
<dbReference type="PROSITE" id="PS51257">
    <property type="entry name" value="PROKAR_LIPOPROTEIN"/>
    <property type="match status" value="1"/>
</dbReference>